<dbReference type="AlphaFoldDB" id="A0A1M5SEB4"/>
<proteinExistence type="inferred from homology"/>
<protein>
    <submittedName>
        <fullName evidence="6">Amino acid/amide ABC transporter substrate-binding protein, HAAT family</fullName>
    </submittedName>
</protein>
<dbReference type="Pfam" id="PF13458">
    <property type="entry name" value="Peripla_BP_6"/>
    <property type="match status" value="1"/>
</dbReference>
<evidence type="ECO:0000256" key="3">
    <source>
        <dbReference type="ARBA" id="ARBA00022970"/>
    </source>
</evidence>
<dbReference type="InterPro" id="IPR028081">
    <property type="entry name" value="Leu-bd"/>
</dbReference>
<keyword evidence="3" id="KW-0029">Amino-acid transport</keyword>
<comment type="similarity">
    <text evidence="1">Belongs to the leucine-binding protein family.</text>
</comment>
<name>A0A1M5SEB4_9BRAD</name>
<dbReference type="PANTHER" id="PTHR30483">
    <property type="entry name" value="LEUCINE-SPECIFIC-BINDING PROTEIN"/>
    <property type="match status" value="1"/>
</dbReference>
<dbReference type="OrthoDB" id="9791590at2"/>
<feature type="signal peptide" evidence="4">
    <location>
        <begin position="1"/>
        <end position="23"/>
    </location>
</feature>
<gene>
    <name evidence="6" type="ORF">SAMN05444169_7090</name>
</gene>
<dbReference type="RefSeq" id="WP_079574148.1">
    <property type="nucleotide sequence ID" value="NZ_LT670818.1"/>
</dbReference>
<dbReference type="EMBL" id="LT670818">
    <property type="protein sequence ID" value="SHH36775.1"/>
    <property type="molecule type" value="Genomic_DNA"/>
</dbReference>
<reference evidence="6 7" key="1">
    <citation type="submission" date="2016-11" db="EMBL/GenBank/DDBJ databases">
        <authorList>
            <person name="Jaros S."/>
            <person name="Januszkiewicz K."/>
            <person name="Wedrychowicz H."/>
        </authorList>
    </citation>
    <scope>NUCLEOTIDE SEQUENCE [LARGE SCALE GENOMIC DNA]</scope>
    <source>
        <strain evidence="6 7">GAS242</strain>
    </source>
</reference>
<evidence type="ECO:0000256" key="4">
    <source>
        <dbReference type="SAM" id="SignalP"/>
    </source>
</evidence>
<dbReference type="PANTHER" id="PTHR30483:SF6">
    <property type="entry name" value="PERIPLASMIC BINDING PROTEIN OF ABC TRANSPORTER FOR NATURAL AMINO ACIDS"/>
    <property type="match status" value="1"/>
</dbReference>
<keyword evidence="2 4" id="KW-0732">Signal</keyword>
<keyword evidence="3" id="KW-0813">Transport</keyword>
<sequence length="402" mass="43610">MLRWLRAGILGLGLLTYVTTSHAIAEEQPPIKFGFSVAMTGFWLAYDGDGTKMAQVFMDDVNAKGGILGRKIVPLFADTKGDRAEGAKAGQEVIGEGADLVFVTCDYDFGAPAALQAQKAGKISVFLCAEDPKAGIVGVGPYSFSASAAAQVQGATIAEWAYKEKNVRNAFVLLDDFIEYNKSTCAGFDWMFSKLGGTIVDRDTFKNADASIASQVTHIRSAISAGKLDAVMLCTITPGGPAAIRQMRAAGIHVPILNGSGMDGTYWLNSVPNLSNFYETVQASVYGDDPRPEVKSLIERYKVKFNEAPVTQYAFPIYAFLQLWQKAVEKAGTLDAARVVAVMNSLSDEPTILGPRSFSAKLHEQDRANYFIVEINDGKGKVLKDWRIDEAVPSDVLYRLKK</sequence>
<feature type="chain" id="PRO_5013200559" evidence="4">
    <location>
        <begin position="24"/>
        <end position="402"/>
    </location>
</feature>
<evidence type="ECO:0000313" key="7">
    <source>
        <dbReference type="Proteomes" id="UP000190675"/>
    </source>
</evidence>
<dbReference type="SUPFAM" id="SSF53822">
    <property type="entry name" value="Periplasmic binding protein-like I"/>
    <property type="match status" value="1"/>
</dbReference>
<evidence type="ECO:0000256" key="1">
    <source>
        <dbReference type="ARBA" id="ARBA00010062"/>
    </source>
</evidence>
<dbReference type="GO" id="GO:0006865">
    <property type="term" value="P:amino acid transport"/>
    <property type="evidence" value="ECO:0007669"/>
    <property type="project" value="UniProtKB-KW"/>
</dbReference>
<dbReference type="Gene3D" id="3.40.50.2300">
    <property type="match status" value="2"/>
</dbReference>
<dbReference type="InterPro" id="IPR028082">
    <property type="entry name" value="Peripla_BP_I"/>
</dbReference>
<accession>A0A1M5SEB4</accession>
<dbReference type="Proteomes" id="UP000190675">
    <property type="component" value="Chromosome I"/>
</dbReference>
<evidence type="ECO:0000313" key="6">
    <source>
        <dbReference type="EMBL" id="SHH36775.1"/>
    </source>
</evidence>
<feature type="domain" description="Leucine-binding protein" evidence="5">
    <location>
        <begin position="30"/>
        <end position="378"/>
    </location>
</feature>
<evidence type="ECO:0000259" key="5">
    <source>
        <dbReference type="Pfam" id="PF13458"/>
    </source>
</evidence>
<organism evidence="6 7">
    <name type="scientific">Bradyrhizobium erythrophlei</name>
    <dbReference type="NCBI Taxonomy" id="1437360"/>
    <lineage>
        <taxon>Bacteria</taxon>
        <taxon>Pseudomonadati</taxon>
        <taxon>Pseudomonadota</taxon>
        <taxon>Alphaproteobacteria</taxon>
        <taxon>Hyphomicrobiales</taxon>
        <taxon>Nitrobacteraceae</taxon>
        <taxon>Bradyrhizobium</taxon>
    </lineage>
</organism>
<dbReference type="InterPro" id="IPR051010">
    <property type="entry name" value="BCAA_transport"/>
</dbReference>
<evidence type="ECO:0000256" key="2">
    <source>
        <dbReference type="ARBA" id="ARBA00022729"/>
    </source>
</evidence>